<comment type="caution">
    <text evidence="4">The sequence shown here is derived from an EMBL/GenBank/DDBJ whole genome shotgun (WGS) entry which is preliminary data.</text>
</comment>
<dbReference type="EMBL" id="JASAOG010000008">
    <property type="protein sequence ID" value="KAK0067114.1"/>
    <property type="molecule type" value="Genomic_DNA"/>
</dbReference>
<dbReference type="Gene3D" id="3.30.200.20">
    <property type="entry name" value="Phosphorylase Kinase, domain 1"/>
    <property type="match status" value="1"/>
</dbReference>
<accession>A0AAD8FL49</accession>
<dbReference type="InterPro" id="IPR011009">
    <property type="entry name" value="Kinase-like_dom_sf"/>
</dbReference>
<keyword evidence="5" id="KW-1185">Reference proteome</keyword>
<sequence>MIQTRIDEFHAIFISSKLPETLELICMHFKSEQALHTALMICLTLVEKSPFFAQALVRNTFFYMLSSIMEGVEGNSFTDPLLSENTQNIASLIMLTTVNHSKEKSSFLDNTDIRKKLTNCVKSSNYLVFVTAIVLLSPHEKQEDAIKFLIHWLKEAMSNQQYMTKHGLSAKLILYCLYLLSNNSFNKRMIEENAYVTTLHQHIHLETDPSIALNYILLLKKLEEEEDKEELPAIMSFEKHEPFRENVTLKDPVSTSNTLEVWKDDKLPAIVDFKEYESIWGDVILKEPDGTCNNLQVRKEIEETLPANVSFGKYELSKENVKLSNPISTNNELQVWKGRMNAGVDVAVKLNSGSMPQNEFLIEAKILSKIQNEHIIQFLGVVLDQTSYIVTEFIPNGTLLKVLKTDYANLIQLYDILVMNVEISDPGYVNINLS</sequence>
<reference evidence="4" key="1">
    <citation type="journal article" date="2023" name="PLoS Negl. Trop. Dis.">
        <title>A genome sequence for Biomphalaria pfeifferi, the major vector snail for the human-infecting parasite Schistosoma mansoni.</title>
        <authorList>
            <person name="Bu L."/>
            <person name="Lu L."/>
            <person name="Laidemitt M.R."/>
            <person name="Zhang S.M."/>
            <person name="Mutuku M."/>
            <person name="Mkoji G."/>
            <person name="Steinauer M."/>
            <person name="Loker E.S."/>
        </authorList>
    </citation>
    <scope>NUCLEOTIDE SEQUENCE</scope>
    <source>
        <strain evidence="4">KasaAsao</strain>
    </source>
</reference>
<dbReference type="GO" id="GO:0005524">
    <property type="term" value="F:ATP binding"/>
    <property type="evidence" value="ECO:0007669"/>
    <property type="project" value="UniProtKB-KW"/>
</dbReference>
<proteinExistence type="predicted"/>
<dbReference type="InterPro" id="IPR050198">
    <property type="entry name" value="Non-receptor_tyrosine_kinases"/>
</dbReference>
<evidence type="ECO:0000259" key="3">
    <source>
        <dbReference type="PROSITE" id="PS50011"/>
    </source>
</evidence>
<dbReference type="InterPro" id="IPR000719">
    <property type="entry name" value="Prot_kinase_dom"/>
</dbReference>
<dbReference type="Proteomes" id="UP001233172">
    <property type="component" value="Unassembled WGS sequence"/>
</dbReference>
<keyword evidence="4" id="KW-0808">Transferase</keyword>
<organism evidence="4 5">
    <name type="scientific">Biomphalaria pfeifferi</name>
    <name type="common">Bloodfluke planorb</name>
    <name type="synonym">Freshwater snail</name>
    <dbReference type="NCBI Taxonomy" id="112525"/>
    <lineage>
        <taxon>Eukaryota</taxon>
        <taxon>Metazoa</taxon>
        <taxon>Spiralia</taxon>
        <taxon>Lophotrochozoa</taxon>
        <taxon>Mollusca</taxon>
        <taxon>Gastropoda</taxon>
        <taxon>Heterobranchia</taxon>
        <taxon>Euthyneura</taxon>
        <taxon>Panpulmonata</taxon>
        <taxon>Hygrophila</taxon>
        <taxon>Lymnaeoidea</taxon>
        <taxon>Planorbidae</taxon>
        <taxon>Biomphalaria</taxon>
    </lineage>
</organism>
<evidence type="ECO:0000256" key="1">
    <source>
        <dbReference type="ARBA" id="ARBA00022741"/>
    </source>
</evidence>
<name>A0AAD8FL49_BIOPF</name>
<evidence type="ECO:0000313" key="4">
    <source>
        <dbReference type="EMBL" id="KAK0067114.1"/>
    </source>
</evidence>
<evidence type="ECO:0000256" key="2">
    <source>
        <dbReference type="ARBA" id="ARBA00022840"/>
    </source>
</evidence>
<feature type="domain" description="Protein kinase" evidence="3">
    <location>
        <begin position="321"/>
        <end position="434"/>
    </location>
</feature>
<protein>
    <submittedName>
        <fullName evidence="4">Tyrosine-protein kinase Blk</fullName>
    </submittedName>
</protein>
<keyword evidence="4" id="KW-0418">Kinase</keyword>
<dbReference type="Pfam" id="PF07714">
    <property type="entry name" value="PK_Tyr_Ser-Thr"/>
    <property type="match status" value="1"/>
</dbReference>
<gene>
    <name evidence="4" type="ORF">Bpfe_003212</name>
</gene>
<dbReference type="InterPro" id="IPR001245">
    <property type="entry name" value="Ser-Thr/Tyr_kinase_cat_dom"/>
</dbReference>
<dbReference type="PROSITE" id="PS50011">
    <property type="entry name" value="PROTEIN_KINASE_DOM"/>
    <property type="match status" value="1"/>
</dbReference>
<feature type="non-terminal residue" evidence="4">
    <location>
        <position position="1"/>
    </location>
</feature>
<dbReference type="SUPFAM" id="SSF56112">
    <property type="entry name" value="Protein kinase-like (PK-like)"/>
    <property type="match status" value="1"/>
</dbReference>
<dbReference type="AlphaFoldDB" id="A0AAD8FL49"/>
<keyword evidence="2" id="KW-0067">ATP-binding</keyword>
<keyword evidence="1" id="KW-0547">Nucleotide-binding</keyword>
<dbReference type="PANTHER" id="PTHR24418">
    <property type="entry name" value="TYROSINE-PROTEIN KINASE"/>
    <property type="match status" value="1"/>
</dbReference>
<reference evidence="4" key="2">
    <citation type="submission" date="2023-04" db="EMBL/GenBank/DDBJ databases">
        <authorList>
            <person name="Bu L."/>
            <person name="Lu L."/>
            <person name="Laidemitt M.R."/>
            <person name="Zhang S.M."/>
            <person name="Mutuku M."/>
            <person name="Mkoji G."/>
            <person name="Steinauer M."/>
            <person name="Loker E.S."/>
        </authorList>
    </citation>
    <scope>NUCLEOTIDE SEQUENCE</scope>
    <source>
        <strain evidence="4">KasaAsao</strain>
        <tissue evidence="4">Whole Snail</tissue>
    </source>
</reference>
<evidence type="ECO:0000313" key="5">
    <source>
        <dbReference type="Proteomes" id="UP001233172"/>
    </source>
</evidence>
<dbReference type="GO" id="GO:0004672">
    <property type="term" value="F:protein kinase activity"/>
    <property type="evidence" value="ECO:0007669"/>
    <property type="project" value="InterPro"/>
</dbReference>